<accession>U9T987</accession>
<gene>
    <name evidence="1" type="ORF">GLOINDRAFT_231708</name>
</gene>
<evidence type="ECO:0008006" key="2">
    <source>
        <dbReference type="Google" id="ProtNLM"/>
    </source>
</evidence>
<evidence type="ECO:0000313" key="1">
    <source>
        <dbReference type="EMBL" id="ESA04729.1"/>
    </source>
</evidence>
<dbReference type="AlphaFoldDB" id="U9T987"/>
<dbReference type="Gene3D" id="1.10.10.1010">
    <property type="entry name" value="Intein homing endonuclease, domain IV"/>
    <property type="match status" value="1"/>
</dbReference>
<protein>
    <recommendedName>
        <fullName evidence="2">Protein kinase domain-containing protein</fullName>
    </recommendedName>
</protein>
<sequence>MIVLNNKCKKCYKLCNAIYFQHKFIDWTSGNDDIDKLIQDTQLSSHKGVKEALEWIPYNRLYNFKYIEENKFGKVYRANWIDGKICSSNDTNEKLKRKNHNMFVNLNILNNPNNLTLEFAIKVY</sequence>
<reference evidence="1" key="1">
    <citation type="submission" date="2013-07" db="EMBL/GenBank/DDBJ databases">
        <title>The genome of an arbuscular mycorrhizal fungus provides insights into the evolution of the oldest plant symbiosis.</title>
        <authorList>
            <consortium name="DOE Joint Genome Institute"/>
            <person name="Tisserant E."/>
            <person name="Malbreil M."/>
            <person name="Kuo A."/>
            <person name="Kohler A."/>
            <person name="Symeonidi A."/>
            <person name="Balestrini R."/>
            <person name="Charron P."/>
            <person name="Duensing N."/>
            <person name="Frei-dit-Frey N."/>
            <person name="Gianinazzi-Pearson V."/>
            <person name="Gilbert B."/>
            <person name="Handa Y."/>
            <person name="Hijri M."/>
            <person name="Kaul R."/>
            <person name="Kawaguchi M."/>
            <person name="Krajinski F."/>
            <person name="Lammers P."/>
            <person name="Lapierre D."/>
            <person name="Masclaux F.G."/>
            <person name="Murat C."/>
            <person name="Morin E."/>
            <person name="Ndikumana S."/>
            <person name="Pagni M."/>
            <person name="Petitpierre D."/>
            <person name="Requena N."/>
            <person name="Rosikiewicz P."/>
            <person name="Riley R."/>
            <person name="Saito K."/>
            <person name="San Clemente H."/>
            <person name="Shapiro H."/>
            <person name="van Tuinen D."/>
            <person name="Becard G."/>
            <person name="Bonfante P."/>
            <person name="Paszkowski U."/>
            <person name="Shachar-Hill Y."/>
            <person name="Young J.P."/>
            <person name="Sanders I.R."/>
            <person name="Henrissat B."/>
            <person name="Rensing S.A."/>
            <person name="Grigoriev I.V."/>
            <person name="Corradi N."/>
            <person name="Roux C."/>
            <person name="Martin F."/>
        </authorList>
    </citation>
    <scope>NUCLEOTIDE SEQUENCE</scope>
    <source>
        <strain evidence="1">DAOM 197198</strain>
    </source>
</reference>
<organism evidence="1">
    <name type="scientific">Rhizophagus irregularis (strain DAOM 181602 / DAOM 197198 / MUCL 43194)</name>
    <name type="common">Arbuscular mycorrhizal fungus</name>
    <name type="synonym">Glomus intraradices</name>
    <dbReference type="NCBI Taxonomy" id="747089"/>
    <lineage>
        <taxon>Eukaryota</taxon>
        <taxon>Fungi</taxon>
        <taxon>Fungi incertae sedis</taxon>
        <taxon>Mucoromycota</taxon>
        <taxon>Glomeromycotina</taxon>
        <taxon>Glomeromycetes</taxon>
        <taxon>Glomerales</taxon>
        <taxon>Glomeraceae</taxon>
        <taxon>Rhizophagus</taxon>
    </lineage>
</organism>
<dbReference type="EMBL" id="KI294086">
    <property type="protein sequence ID" value="ESA04729.1"/>
    <property type="molecule type" value="Genomic_DNA"/>
</dbReference>
<dbReference type="HOGENOM" id="CLU_000288_7_17_1"/>
<proteinExistence type="predicted"/>
<name>U9T987_RHIID</name>